<dbReference type="InterPro" id="IPR057219">
    <property type="entry name" value="DUF7897"/>
</dbReference>
<organism evidence="2">
    <name type="scientific">Campylobacter ureolyticus</name>
    <dbReference type="NCBI Taxonomy" id="827"/>
    <lineage>
        <taxon>Bacteria</taxon>
        <taxon>Pseudomonadati</taxon>
        <taxon>Campylobacterota</taxon>
        <taxon>Epsilonproteobacteria</taxon>
        <taxon>Campylobacterales</taxon>
        <taxon>Campylobacteraceae</taxon>
        <taxon>Campylobacter</taxon>
    </lineage>
</organism>
<gene>
    <name evidence="2" type="ORF">CULFYP111_00511</name>
</gene>
<proteinExistence type="predicted"/>
<accession>A0A6N2RNB8</accession>
<evidence type="ECO:0000259" key="1">
    <source>
        <dbReference type="Pfam" id="PF25448"/>
    </source>
</evidence>
<protein>
    <recommendedName>
        <fullName evidence="1">DUF7897 domain-containing protein</fullName>
    </recommendedName>
</protein>
<reference evidence="2" key="1">
    <citation type="submission" date="2019-11" db="EMBL/GenBank/DDBJ databases">
        <authorList>
            <person name="Feng L."/>
        </authorList>
    </citation>
    <scope>NUCLEOTIDE SEQUENCE</scope>
    <source>
        <strain evidence="2">CUreolyticusLFYP111</strain>
    </source>
</reference>
<dbReference type="NCBIfam" id="NF033805">
    <property type="entry name" value="invasion_CiaB"/>
    <property type="match status" value="1"/>
</dbReference>
<feature type="domain" description="DUF7897" evidence="1">
    <location>
        <begin position="1"/>
        <end position="589"/>
    </location>
</feature>
<dbReference type="Pfam" id="PF25448">
    <property type="entry name" value="DUF7897"/>
    <property type="match status" value="1"/>
</dbReference>
<dbReference type="AlphaFoldDB" id="A0A6N2RNB8"/>
<evidence type="ECO:0000313" key="2">
    <source>
        <dbReference type="EMBL" id="VYS82104.1"/>
    </source>
</evidence>
<name>A0A6N2RNB8_9BACT</name>
<sequence length="597" mass="69851">MNDYKKLLQYSDENQKIINDLYKNQDNDYVKKALEICDFKGSESEKIAVLRRIVDLKTDPLLAELKKKNYSEDKILKIRDEMYDFVSLIHENSHRNLILKAIDNKILSEFNLALISGVHKIGLIINKIQKQWQHIVIDKNSKIFASMSDPFKFIEKNKLYQKTPRGDICDRTYGVVFFNENNTSAVLKTYYESFLDMPKLIEEFENLIQTLSLIAINSDEKAYIEYLKKLKIAFACTNNCEVIKVWRDAEMAWMDTKSHLQIGHPLEYYEDFYTHAVALEWDIRLKEETTYDEKEIKKSVKTSFDNVYKNIGSNNQIMHSIVNSNIDKTQLYISTPMIYYGADLEGLFSAQVVPNDEFVSANSGKKIFAFVDHVYESTKAKPFMKINDEIFEKEFLGYTRDILFNKKEIWRQVYGVSTIGHEFGHILFIDEDSETLMNKSGVFKFVEEYKATTGGLIAFFDNEIEELKLPVFAELIKRSVGLISWMENDPVKAYYCEGLIHLALLFESKALKFDGKKLKVNLEKYSDFKDLCIKNYENLAKIYDEKEDANKFLSKFCTPYKSSYLPIYKDAKEFVNYYFDLYKQIGNEVSEVKEQLL</sequence>
<dbReference type="RefSeq" id="WP_156846988.1">
    <property type="nucleotide sequence ID" value="NZ_CACRSK010000001.1"/>
</dbReference>
<dbReference type="EMBL" id="CACRSK010000001">
    <property type="protein sequence ID" value="VYS82104.1"/>
    <property type="molecule type" value="Genomic_DNA"/>
</dbReference>